<evidence type="ECO:0000313" key="4">
    <source>
        <dbReference type="Proteomes" id="UP000027583"/>
    </source>
</evidence>
<evidence type="ECO:0000313" key="3">
    <source>
        <dbReference type="EMBL" id="CDG40226.1"/>
    </source>
</evidence>
<dbReference type="NCBIfam" id="NF005395">
    <property type="entry name" value="PRK06940.1"/>
    <property type="match status" value="1"/>
</dbReference>
<organism evidence="3 4">
    <name type="scientific">Asaia bogorensis</name>
    <dbReference type="NCBI Taxonomy" id="91915"/>
    <lineage>
        <taxon>Bacteria</taxon>
        <taxon>Pseudomonadati</taxon>
        <taxon>Pseudomonadota</taxon>
        <taxon>Alphaproteobacteria</taxon>
        <taxon>Acetobacterales</taxon>
        <taxon>Acetobacteraceae</taxon>
        <taxon>Asaia</taxon>
    </lineage>
</organism>
<dbReference type="CDD" id="cd05233">
    <property type="entry name" value="SDR_c"/>
    <property type="match status" value="1"/>
</dbReference>
<protein>
    <submittedName>
        <fullName evidence="3">Short-chain dehydrogenase/oxidoreductase</fullName>
    </submittedName>
</protein>
<dbReference type="Proteomes" id="UP000027583">
    <property type="component" value="Unassembled WGS sequence"/>
</dbReference>
<reference evidence="3 4" key="1">
    <citation type="journal article" date="2014" name="Genome Biol. Evol.">
        <title>Acetic acid bacteria genomes reveal functional traits for adaptation to life in insect guts.</title>
        <authorList>
            <person name="Chouaia B."/>
            <person name="Gaiarsa S."/>
            <person name="Crotti E."/>
            <person name="Comandatore F."/>
            <person name="Degli Esposti M."/>
            <person name="Ricci I."/>
            <person name="Alma A."/>
            <person name="Favia G."/>
            <person name="Bandi C."/>
            <person name="Daffonchio D."/>
        </authorList>
    </citation>
    <scope>NUCLEOTIDE SEQUENCE [LARGE SCALE GENOMIC DNA]</scope>
    <source>
        <strain evidence="3 4">SF2.1</strain>
    </source>
</reference>
<dbReference type="AlphaFoldDB" id="A0A060QKV8"/>
<comment type="similarity">
    <text evidence="1">Belongs to the short-chain dehydrogenases/reductases (SDR) family.</text>
</comment>
<reference evidence="3 4" key="2">
    <citation type="journal article" date="2014" name="PLoS ONE">
        <title>Evolution of mitochondria reconstructed from the energy metabolism of living bacteria.</title>
        <authorList>
            <person name="Degli Esposti M."/>
            <person name="Chouaia B."/>
            <person name="Comandatore F."/>
            <person name="Crotti E."/>
            <person name="Sassera D."/>
            <person name="Lievens P.M."/>
            <person name="Daffonchio D."/>
            <person name="Bandi C."/>
        </authorList>
    </citation>
    <scope>NUCLEOTIDE SEQUENCE [LARGE SCALE GENOMIC DNA]</scope>
    <source>
        <strain evidence="3 4">SF2.1</strain>
    </source>
</reference>
<name>A0A060QKV8_9PROT</name>
<dbReference type="PRINTS" id="PR00081">
    <property type="entry name" value="GDHRDH"/>
</dbReference>
<dbReference type="InterPro" id="IPR036291">
    <property type="entry name" value="NAD(P)-bd_dom_sf"/>
</dbReference>
<dbReference type="GO" id="GO:0050664">
    <property type="term" value="F:oxidoreductase activity, acting on NAD(P)H, oxygen as acceptor"/>
    <property type="evidence" value="ECO:0007669"/>
    <property type="project" value="TreeGrafter"/>
</dbReference>
<dbReference type="InterPro" id="IPR002347">
    <property type="entry name" value="SDR_fam"/>
</dbReference>
<dbReference type="RefSeq" id="WP_023979250.1">
    <property type="nucleotide sequence ID" value="NZ_CBLX010000014.1"/>
</dbReference>
<dbReference type="PANTHER" id="PTHR43008:SF7">
    <property type="entry name" value="SHORT CHAIN DEHYDROGENASE_REDUCTASE (AFU_ORTHOLOGUE AFUA_2G00830)"/>
    <property type="match status" value="1"/>
</dbReference>
<sequence>MSREIVVVIGAGGIGLAIARRQGMGKHLLLADIDQALLQRTAGTLRDAGYDVATQVIDVCSPESVHTLAQMAAAMGPVMQVINTAGVSPNMAPPAKVLEVDLYGAALVFEAFGEVIASGGSGLIVASMAGHMPHPLSPSDETQLALTPAASLLELPCLQPDVITDSMMAYIVAKRANSLRVQAEAVRWGTRGARVNAISPGIVVTPLATHELASASGDAYRAMVEASPAKRMSPPDEIAIAAHFLLGQDAGFITGGDLLIDGGVIAAMRAGQLSAPG</sequence>
<dbReference type="EMBL" id="CBLX010000014">
    <property type="protein sequence ID" value="CDG40226.1"/>
    <property type="molecule type" value="Genomic_DNA"/>
</dbReference>
<gene>
    <name evidence="3" type="ORF">ASAP_2181</name>
</gene>
<accession>A0A060QKV8</accession>
<dbReference type="Gene3D" id="3.40.50.720">
    <property type="entry name" value="NAD(P)-binding Rossmann-like Domain"/>
    <property type="match status" value="1"/>
</dbReference>
<dbReference type="Pfam" id="PF00106">
    <property type="entry name" value="adh_short"/>
    <property type="match status" value="1"/>
</dbReference>
<dbReference type="PANTHER" id="PTHR43008">
    <property type="entry name" value="BENZIL REDUCTASE"/>
    <property type="match status" value="1"/>
</dbReference>
<dbReference type="SUPFAM" id="SSF51735">
    <property type="entry name" value="NAD(P)-binding Rossmann-fold domains"/>
    <property type="match status" value="1"/>
</dbReference>
<proteinExistence type="inferred from homology"/>
<dbReference type="eggNOG" id="COG1028">
    <property type="taxonomic scope" value="Bacteria"/>
</dbReference>
<dbReference type="Pfam" id="PF13561">
    <property type="entry name" value="adh_short_C2"/>
    <property type="match status" value="1"/>
</dbReference>
<evidence type="ECO:0000256" key="2">
    <source>
        <dbReference type="ARBA" id="ARBA00023002"/>
    </source>
</evidence>
<keyword evidence="2" id="KW-0560">Oxidoreductase</keyword>
<comment type="caution">
    <text evidence="3">The sequence shown here is derived from an EMBL/GenBank/DDBJ whole genome shotgun (WGS) entry which is preliminary data.</text>
</comment>
<evidence type="ECO:0000256" key="1">
    <source>
        <dbReference type="ARBA" id="ARBA00006484"/>
    </source>
</evidence>